<dbReference type="InterPro" id="IPR053146">
    <property type="entry name" value="QDO-like"/>
</dbReference>
<dbReference type="Pfam" id="PF07883">
    <property type="entry name" value="Cupin_2"/>
    <property type="match status" value="1"/>
</dbReference>
<dbReference type="Gene3D" id="2.60.120.10">
    <property type="entry name" value="Jelly Rolls"/>
    <property type="match status" value="1"/>
</dbReference>
<dbReference type="Proteomes" id="UP001449657">
    <property type="component" value="Chromosome"/>
</dbReference>
<dbReference type="SUPFAM" id="SSF51182">
    <property type="entry name" value="RmlC-like cupins"/>
    <property type="match status" value="1"/>
</dbReference>
<dbReference type="PANTHER" id="PTHR36440:SF1">
    <property type="entry name" value="PUTATIVE (AFU_ORTHOLOGUE AFUA_8G07350)-RELATED"/>
    <property type="match status" value="1"/>
</dbReference>
<dbReference type="RefSeq" id="WP_341840470.1">
    <property type="nucleotide sequence ID" value="NZ_CP149792.1"/>
</dbReference>
<keyword evidence="3" id="KW-1185">Reference proteome</keyword>
<feature type="domain" description="Cupin type-2" evidence="1">
    <location>
        <begin position="31"/>
        <end position="99"/>
    </location>
</feature>
<reference evidence="2 3" key="1">
    <citation type="submission" date="2024-03" db="EMBL/GenBank/DDBJ databases">
        <title>Chitinophaga caseinilytica sp. nov., a casein hydrolysing bacterium isolated from forest soil.</title>
        <authorList>
            <person name="Lee D.S."/>
            <person name="Han D.M."/>
            <person name="Baek J.H."/>
            <person name="Choi D.G."/>
            <person name="Jeon J.H."/>
            <person name="Jeon C.O."/>
        </authorList>
    </citation>
    <scope>NUCLEOTIDE SEQUENCE [LARGE SCALE GENOMIC DNA]</scope>
    <source>
        <strain evidence="2 3">KACC 19118</strain>
    </source>
</reference>
<evidence type="ECO:0000313" key="2">
    <source>
        <dbReference type="EMBL" id="WZN45720.1"/>
    </source>
</evidence>
<dbReference type="InterPro" id="IPR011051">
    <property type="entry name" value="RmlC_Cupin_sf"/>
</dbReference>
<gene>
    <name evidence="2" type="ORF">WJU22_22735</name>
</gene>
<proteinExistence type="predicted"/>
<dbReference type="EMBL" id="CP150096">
    <property type="protein sequence ID" value="WZN45720.1"/>
    <property type="molecule type" value="Genomic_DNA"/>
</dbReference>
<sequence length="179" mass="19517">MKATIVNPIIKDQVTFTETSASTGGRISRLEVTLMPGGGTPMHYHRNFSETFVVSEGVLTVTMNDRFVRLAPGGHFTVEKGVSHRFSNETNEPVLFTTIVEPGSTGFENALRILYGLAEDGITDNKGMPRNPLILAAISDMSDMHPAGAAMLFLPVFKLLGLISRISGTEKRLLSKYCQ</sequence>
<dbReference type="InterPro" id="IPR014710">
    <property type="entry name" value="RmlC-like_jellyroll"/>
</dbReference>
<organism evidence="2 3">
    <name type="scientific">Chitinophaga caseinilytica</name>
    <dbReference type="NCBI Taxonomy" id="2267521"/>
    <lineage>
        <taxon>Bacteria</taxon>
        <taxon>Pseudomonadati</taxon>
        <taxon>Bacteroidota</taxon>
        <taxon>Chitinophagia</taxon>
        <taxon>Chitinophagales</taxon>
        <taxon>Chitinophagaceae</taxon>
        <taxon>Chitinophaga</taxon>
    </lineage>
</organism>
<protein>
    <submittedName>
        <fullName evidence="2">Cupin domain-containing protein</fullName>
    </submittedName>
</protein>
<evidence type="ECO:0000313" key="3">
    <source>
        <dbReference type="Proteomes" id="UP001449657"/>
    </source>
</evidence>
<accession>A0ABZ2Z0A4</accession>
<evidence type="ECO:0000259" key="1">
    <source>
        <dbReference type="Pfam" id="PF07883"/>
    </source>
</evidence>
<dbReference type="PANTHER" id="PTHR36440">
    <property type="entry name" value="PUTATIVE (AFU_ORTHOLOGUE AFUA_8G07350)-RELATED"/>
    <property type="match status" value="1"/>
</dbReference>
<dbReference type="InterPro" id="IPR013096">
    <property type="entry name" value="Cupin_2"/>
</dbReference>
<name>A0ABZ2Z0A4_9BACT</name>